<dbReference type="InterPro" id="IPR018392">
    <property type="entry name" value="LysM"/>
</dbReference>
<dbReference type="CDD" id="cd00118">
    <property type="entry name" value="LysM"/>
    <property type="match status" value="1"/>
</dbReference>
<proteinExistence type="inferred from homology"/>
<dbReference type="InterPro" id="IPR008258">
    <property type="entry name" value="Transglycosylase_SLT_dom_1"/>
</dbReference>
<dbReference type="Gene3D" id="1.10.530.10">
    <property type="match status" value="1"/>
</dbReference>
<dbReference type="InterPro" id="IPR000189">
    <property type="entry name" value="Transglyc_AS"/>
</dbReference>
<organism evidence="4 5">
    <name type="scientific">Rhodocytophaga aerolata</name>
    <dbReference type="NCBI Taxonomy" id="455078"/>
    <lineage>
        <taxon>Bacteria</taxon>
        <taxon>Pseudomonadati</taxon>
        <taxon>Bacteroidota</taxon>
        <taxon>Cytophagia</taxon>
        <taxon>Cytophagales</taxon>
        <taxon>Rhodocytophagaceae</taxon>
        <taxon>Rhodocytophaga</taxon>
    </lineage>
</organism>
<dbReference type="EMBL" id="JAUKPO010000010">
    <property type="protein sequence ID" value="MDO1448131.1"/>
    <property type="molecule type" value="Genomic_DNA"/>
</dbReference>
<dbReference type="PANTHER" id="PTHR37423">
    <property type="entry name" value="SOLUBLE LYTIC MUREIN TRANSGLYCOSYLASE-RELATED"/>
    <property type="match status" value="1"/>
</dbReference>
<dbReference type="SUPFAM" id="SSF53955">
    <property type="entry name" value="Lysozyme-like"/>
    <property type="match status" value="1"/>
</dbReference>
<feature type="chain" id="PRO_5047413779" evidence="2">
    <location>
        <begin position="26"/>
        <end position="479"/>
    </location>
</feature>
<dbReference type="CDD" id="cd16894">
    <property type="entry name" value="MltD-like"/>
    <property type="match status" value="1"/>
</dbReference>
<dbReference type="RefSeq" id="WP_302038933.1">
    <property type="nucleotide sequence ID" value="NZ_JAUKPO010000010.1"/>
</dbReference>
<keyword evidence="2" id="KW-0732">Signal</keyword>
<keyword evidence="5" id="KW-1185">Reference proteome</keyword>
<evidence type="ECO:0000259" key="3">
    <source>
        <dbReference type="PROSITE" id="PS51782"/>
    </source>
</evidence>
<dbReference type="Pfam" id="PF01464">
    <property type="entry name" value="SLT"/>
    <property type="match status" value="1"/>
</dbReference>
<dbReference type="SMART" id="SM00257">
    <property type="entry name" value="LysM"/>
    <property type="match status" value="1"/>
</dbReference>
<name>A0ABT8R7Q2_9BACT</name>
<feature type="signal peptide" evidence="2">
    <location>
        <begin position="1"/>
        <end position="25"/>
    </location>
</feature>
<reference evidence="4" key="1">
    <citation type="submission" date="2023-07" db="EMBL/GenBank/DDBJ databases">
        <title>The genome sequence of Rhodocytophaga aerolata KACC 12507.</title>
        <authorList>
            <person name="Zhang X."/>
        </authorList>
    </citation>
    <scope>NUCLEOTIDE SEQUENCE</scope>
    <source>
        <strain evidence="4">KACC 12507</strain>
    </source>
</reference>
<accession>A0ABT8R7Q2</accession>
<evidence type="ECO:0000313" key="4">
    <source>
        <dbReference type="EMBL" id="MDO1448131.1"/>
    </source>
</evidence>
<comment type="similarity">
    <text evidence="1">Belongs to the transglycosylase Slt family.</text>
</comment>
<feature type="domain" description="LysM" evidence="3">
    <location>
        <begin position="357"/>
        <end position="400"/>
    </location>
</feature>
<dbReference type="PROSITE" id="PS51782">
    <property type="entry name" value="LYSM"/>
    <property type="match status" value="1"/>
</dbReference>
<evidence type="ECO:0000313" key="5">
    <source>
        <dbReference type="Proteomes" id="UP001168528"/>
    </source>
</evidence>
<evidence type="ECO:0000256" key="1">
    <source>
        <dbReference type="ARBA" id="ARBA00007734"/>
    </source>
</evidence>
<dbReference type="PANTHER" id="PTHR37423:SF2">
    <property type="entry name" value="MEMBRANE-BOUND LYTIC MUREIN TRANSGLYCOSYLASE C"/>
    <property type="match status" value="1"/>
</dbReference>
<dbReference type="Pfam" id="PF01476">
    <property type="entry name" value="LysM"/>
    <property type="match status" value="1"/>
</dbReference>
<dbReference type="InterPro" id="IPR023346">
    <property type="entry name" value="Lysozyme-like_dom_sf"/>
</dbReference>
<comment type="caution">
    <text evidence="4">The sequence shown here is derived from an EMBL/GenBank/DDBJ whole genome shotgun (WGS) entry which is preliminary data.</text>
</comment>
<dbReference type="InterPro" id="IPR036779">
    <property type="entry name" value="LysM_dom_sf"/>
</dbReference>
<dbReference type="Proteomes" id="UP001168528">
    <property type="component" value="Unassembled WGS sequence"/>
</dbReference>
<dbReference type="SUPFAM" id="SSF54106">
    <property type="entry name" value="LysM domain"/>
    <property type="match status" value="1"/>
</dbReference>
<dbReference type="PROSITE" id="PS00922">
    <property type="entry name" value="TRANSGLYCOSYLASE"/>
    <property type="match status" value="1"/>
</dbReference>
<protein>
    <submittedName>
        <fullName evidence="4">Transglycosylase SLT domain-containing protein</fullName>
    </submittedName>
</protein>
<sequence length="479" mass="54193">MIAQVKRIGLKVTLAYCFLLLSQSAATSQSLASASQGEEDEGLNKEISTSKVADTTLIPSISSALLVTNANNVITSLPEKLVKDQFNRMGTTIAMPYNGKVKTFISYYTVKNRRFVSLMLERKHRFFPIYEEALSRHGLPDELKYLSMVESSLNPRAMSPVKAAGLWQFMSVTGRYYDLRQDAYIDERLDPYKSTDAACRYLKELHDMFGDWHLALAAYNCGPGNVRKAMRYAGNKKSFWQIYDFLPAETRAYVPKFIALNYVMKYAEDYNLTTNLPVSVVTSDTIMVNQYLNMSLFAKQLNITLEELTELNPQYKRSFVPAYGGYYSLSIPANKKQIFSYNRYAILSSSVNNLKKITHETAAGETITKIAQQHNIRVEDLKRWNRLKSNYVAAGQQLTIWVDTTSQLKVYTIATLVDLKATQQVVVNIKTLATPKLSIEDLQPSGNVWRVSQAVGNIPAERITRLYLPSTSNLQLAKK</sequence>
<dbReference type="Gene3D" id="3.10.350.10">
    <property type="entry name" value="LysM domain"/>
    <property type="match status" value="1"/>
</dbReference>
<gene>
    <name evidence="4" type="ORF">Q0590_17790</name>
</gene>
<evidence type="ECO:0000256" key="2">
    <source>
        <dbReference type="SAM" id="SignalP"/>
    </source>
</evidence>